<accession>A0A7K0DH89</accession>
<dbReference type="Pfam" id="PF02770">
    <property type="entry name" value="Acyl-CoA_dh_M"/>
    <property type="match status" value="1"/>
</dbReference>
<dbReference type="Proteomes" id="UP000431401">
    <property type="component" value="Unassembled WGS sequence"/>
</dbReference>
<dbReference type="InterPro" id="IPR009100">
    <property type="entry name" value="AcylCoA_DH/oxidase_NM_dom_sf"/>
</dbReference>
<evidence type="ECO:0000259" key="8">
    <source>
        <dbReference type="Pfam" id="PF00441"/>
    </source>
</evidence>
<dbReference type="InterPro" id="IPR050741">
    <property type="entry name" value="Acyl-CoA_dehydrogenase"/>
</dbReference>
<feature type="domain" description="Acyl-CoA oxidase/dehydrogenase middle" evidence="9">
    <location>
        <begin position="131"/>
        <end position="221"/>
    </location>
</feature>
<evidence type="ECO:0000256" key="4">
    <source>
        <dbReference type="ARBA" id="ARBA00022827"/>
    </source>
</evidence>
<keyword evidence="3 6" id="KW-0285">Flavoprotein</keyword>
<dbReference type="Pfam" id="PF00441">
    <property type="entry name" value="Acyl-CoA_dh_1"/>
    <property type="match status" value="1"/>
</dbReference>
<reference evidence="10 11" key="1">
    <citation type="submission" date="2019-10" db="EMBL/GenBank/DDBJ databases">
        <title>Nocardia macrotermitis sp. nov. and Nocardia aurantia sp. nov., isolated from the gut of fungus growing-termite Macrotermes natalensis.</title>
        <authorList>
            <person name="Benndorf R."/>
            <person name="Schwitalla J."/>
            <person name="Martin K."/>
            <person name="De Beer W."/>
            <person name="Kaster A.-K."/>
            <person name="Vollmers J."/>
            <person name="Poulsen M."/>
            <person name="Beemelmanns C."/>
        </authorList>
    </citation>
    <scope>NUCLEOTIDE SEQUENCE [LARGE SCALE GENOMIC DNA]</scope>
    <source>
        <strain evidence="10 11">RB56</strain>
    </source>
</reference>
<dbReference type="Gene3D" id="2.40.110.10">
    <property type="entry name" value="Butyryl-CoA Dehydrogenase, subunit A, domain 2"/>
    <property type="match status" value="1"/>
</dbReference>
<dbReference type="EMBL" id="WEGI01000002">
    <property type="protein sequence ID" value="MQY25165.1"/>
    <property type="molecule type" value="Genomic_DNA"/>
</dbReference>
<dbReference type="PANTHER" id="PTHR48083">
    <property type="entry name" value="MEDIUM-CHAIN SPECIFIC ACYL-COA DEHYDROGENASE, MITOCHONDRIAL-RELATED"/>
    <property type="match status" value="1"/>
</dbReference>
<sequence>MTATTAAGAVDAWLTPLRSLLDPGNRLDWPRLAALAGVLDEAGEIHPSTGGQRRSDELRTVRIELARHGLLDTGQQPALFTVLAQFVCGYRDIDLRDSIGLGHGALIARHGGPEPRRRWIGRLLAGELAGIAVTEAHGGSNPAATTTSAVVASDGSWRVTGCKTWISRLTEAAVFVVFLRAPDGRLVAAAVDAAEPGLRRQSIPPAGLAGWSWGILGFDQVPVRPADILEGDGMMLLRNHFAGYRPLVTATALGGAAAMFDTVTTALADRNATDEVTRLRDTALVTVGRAHAQLVTGLLGAAAAATLAESGHPHAERWSAVTKAHGIDVANQAAADLMPLVGASGFRADGRLVKIRRDLGGLLYADGIHDSLYRAAGKQHTGTTGSRPHPVSEVSPVSR</sequence>
<evidence type="ECO:0000256" key="1">
    <source>
        <dbReference type="ARBA" id="ARBA00001974"/>
    </source>
</evidence>
<feature type="domain" description="Acyl-CoA dehydrogenase/oxidase C-terminal" evidence="8">
    <location>
        <begin position="231"/>
        <end position="366"/>
    </location>
</feature>
<gene>
    <name evidence="10" type="ORF">NRB56_07210</name>
</gene>
<comment type="caution">
    <text evidence="10">The sequence shown here is derived from an EMBL/GenBank/DDBJ whole genome shotgun (WGS) entry which is preliminary data.</text>
</comment>
<dbReference type="InterPro" id="IPR036250">
    <property type="entry name" value="AcylCo_DH-like_C"/>
</dbReference>
<organism evidence="10 11">
    <name type="scientific">Nocardia aurantia</name>
    <dbReference type="NCBI Taxonomy" id="2585199"/>
    <lineage>
        <taxon>Bacteria</taxon>
        <taxon>Bacillati</taxon>
        <taxon>Actinomycetota</taxon>
        <taxon>Actinomycetes</taxon>
        <taxon>Mycobacteriales</taxon>
        <taxon>Nocardiaceae</taxon>
        <taxon>Nocardia</taxon>
    </lineage>
</organism>
<dbReference type="RefSeq" id="WP_153339105.1">
    <property type="nucleotide sequence ID" value="NZ_WEGI01000002.1"/>
</dbReference>
<evidence type="ECO:0000256" key="3">
    <source>
        <dbReference type="ARBA" id="ARBA00022630"/>
    </source>
</evidence>
<evidence type="ECO:0000256" key="5">
    <source>
        <dbReference type="ARBA" id="ARBA00023002"/>
    </source>
</evidence>
<evidence type="ECO:0000313" key="11">
    <source>
        <dbReference type="Proteomes" id="UP000431401"/>
    </source>
</evidence>
<dbReference type="SUPFAM" id="SSF56645">
    <property type="entry name" value="Acyl-CoA dehydrogenase NM domain-like"/>
    <property type="match status" value="1"/>
</dbReference>
<dbReference type="SUPFAM" id="SSF47203">
    <property type="entry name" value="Acyl-CoA dehydrogenase C-terminal domain-like"/>
    <property type="match status" value="1"/>
</dbReference>
<feature type="region of interest" description="Disordered" evidence="7">
    <location>
        <begin position="377"/>
        <end position="399"/>
    </location>
</feature>
<dbReference type="InterPro" id="IPR046373">
    <property type="entry name" value="Acyl-CoA_Oxase/DH_mid-dom_sf"/>
</dbReference>
<dbReference type="GO" id="GO:0033539">
    <property type="term" value="P:fatty acid beta-oxidation using acyl-CoA dehydrogenase"/>
    <property type="evidence" value="ECO:0007669"/>
    <property type="project" value="TreeGrafter"/>
</dbReference>
<evidence type="ECO:0000256" key="2">
    <source>
        <dbReference type="ARBA" id="ARBA00009347"/>
    </source>
</evidence>
<dbReference type="GO" id="GO:0050660">
    <property type="term" value="F:flavin adenine dinucleotide binding"/>
    <property type="evidence" value="ECO:0007669"/>
    <property type="project" value="InterPro"/>
</dbReference>
<name>A0A7K0DH89_9NOCA</name>
<keyword evidence="11" id="KW-1185">Reference proteome</keyword>
<evidence type="ECO:0000256" key="6">
    <source>
        <dbReference type="RuleBase" id="RU362125"/>
    </source>
</evidence>
<dbReference type="InterPro" id="IPR006091">
    <property type="entry name" value="Acyl-CoA_Oxase/DH_mid-dom"/>
</dbReference>
<dbReference type="OrthoDB" id="3662563at2"/>
<dbReference type="PANTHER" id="PTHR48083:SF2">
    <property type="entry name" value="MEDIUM-CHAIN SPECIFIC ACYL-COA DEHYDROGENASE, MITOCHONDRIAL"/>
    <property type="match status" value="1"/>
</dbReference>
<evidence type="ECO:0000259" key="9">
    <source>
        <dbReference type="Pfam" id="PF02770"/>
    </source>
</evidence>
<evidence type="ECO:0008006" key="12">
    <source>
        <dbReference type="Google" id="ProtNLM"/>
    </source>
</evidence>
<proteinExistence type="inferred from homology"/>
<dbReference type="AlphaFoldDB" id="A0A7K0DH89"/>
<comment type="cofactor">
    <cofactor evidence="1 6">
        <name>FAD</name>
        <dbReference type="ChEBI" id="CHEBI:57692"/>
    </cofactor>
</comment>
<dbReference type="Gene3D" id="1.20.140.10">
    <property type="entry name" value="Butyryl-CoA Dehydrogenase, subunit A, domain 3"/>
    <property type="match status" value="1"/>
</dbReference>
<keyword evidence="4 6" id="KW-0274">FAD</keyword>
<evidence type="ECO:0000313" key="10">
    <source>
        <dbReference type="EMBL" id="MQY25165.1"/>
    </source>
</evidence>
<dbReference type="GO" id="GO:0003995">
    <property type="term" value="F:acyl-CoA dehydrogenase activity"/>
    <property type="evidence" value="ECO:0007669"/>
    <property type="project" value="TreeGrafter"/>
</dbReference>
<evidence type="ECO:0000256" key="7">
    <source>
        <dbReference type="SAM" id="MobiDB-lite"/>
    </source>
</evidence>
<dbReference type="Gene3D" id="1.10.540.10">
    <property type="entry name" value="Acyl-CoA dehydrogenase/oxidase, N-terminal domain"/>
    <property type="match status" value="1"/>
</dbReference>
<dbReference type="InterPro" id="IPR037069">
    <property type="entry name" value="AcylCoA_DH/ox_N_sf"/>
</dbReference>
<dbReference type="InterPro" id="IPR009075">
    <property type="entry name" value="AcylCo_DH/oxidase_C"/>
</dbReference>
<keyword evidence="5 6" id="KW-0560">Oxidoreductase</keyword>
<protein>
    <recommendedName>
        <fullName evidence="12">Acyl-CoA dehydrogenase</fullName>
    </recommendedName>
</protein>
<comment type="similarity">
    <text evidence="2 6">Belongs to the acyl-CoA dehydrogenase family.</text>
</comment>
<dbReference type="GO" id="GO:0005737">
    <property type="term" value="C:cytoplasm"/>
    <property type="evidence" value="ECO:0007669"/>
    <property type="project" value="TreeGrafter"/>
</dbReference>